<keyword evidence="2" id="KW-1185">Reference proteome</keyword>
<gene>
    <name evidence="1" type="ORF">LTRI10_LOCUS8715</name>
</gene>
<accession>A0AAV2CZQ0</accession>
<dbReference type="PANTHER" id="PTHR21494:SF0">
    <property type="entry name" value="ACTIVATING SIGNAL COINTEGRATOR 1 COMPLEX SUBUNIT 2"/>
    <property type="match status" value="1"/>
</dbReference>
<protein>
    <submittedName>
        <fullName evidence="1">Uncharacterized protein</fullName>
    </submittedName>
</protein>
<sequence>MYQRCTSSMEVLFSSTSPEVAGFSQLHNDFLEVMDFINDAIFSTDALVAAYKPAALFFSLPALMSDEYGELLIMLARLHDSLIPSFQRGFRMMFSQQGDAGMISSVAVSLKMLSLRIAKNLRCLFQK</sequence>
<dbReference type="Proteomes" id="UP001497516">
    <property type="component" value="Chromosome 10"/>
</dbReference>
<dbReference type="PANTHER" id="PTHR21494">
    <property type="entry name" value="ACTIVATING SIGNAL COINTEGRATOR 1 COMPLEX SUBUNIT 2 ASC-1 COMPLEX SUBUNIT P100"/>
    <property type="match status" value="1"/>
</dbReference>
<dbReference type="InterPro" id="IPR052586">
    <property type="entry name" value="ASCC2"/>
</dbReference>
<organism evidence="1 2">
    <name type="scientific">Linum trigynum</name>
    <dbReference type="NCBI Taxonomy" id="586398"/>
    <lineage>
        <taxon>Eukaryota</taxon>
        <taxon>Viridiplantae</taxon>
        <taxon>Streptophyta</taxon>
        <taxon>Embryophyta</taxon>
        <taxon>Tracheophyta</taxon>
        <taxon>Spermatophyta</taxon>
        <taxon>Magnoliopsida</taxon>
        <taxon>eudicotyledons</taxon>
        <taxon>Gunneridae</taxon>
        <taxon>Pentapetalae</taxon>
        <taxon>rosids</taxon>
        <taxon>fabids</taxon>
        <taxon>Malpighiales</taxon>
        <taxon>Linaceae</taxon>
        <taxon>Linum</taxon>
    </lineage>
</organism>
<dbReference type="GO" id="GO:0043130">
    <property type="term" value="F:ubiquitin binding"/>
    <property type="evidence" value="ECO:0007669"/>
    <property type="project" value="TreeGrafter"/>
</dbReference>
<reference evidence="1 2" key="1">
    <citation type="submission" date="2024-04" db="EMBL/GenBank/DDBJ databases">
        <authorList>
            <person name="Fracassetti M."/>
        </authorList>
    </citation>
    <scope>NUCLEOTIDE SEQUENCE [LARGE SCALE GENOMIC DNA]</scope>
</reference>
<dbReference type="EMBL" id="OZ034814">
    <property type="protein sequence ID" value="CAL1361337.1"/>
    <property type="molecule type" value="Genomic_DNA"/>
</dbReference>
<name>A0AAV2CZQ0_9ROSI</name>
<evidence type="ECO:0000313" key="1">
    <source>
        <dbReference type="EMBL" id="CAL1361337.1"/>
    </source>
</evidence>
<proteinExistence type="predicted"/>
<evidence type="ECO:0000313" key="2">
    <source>
        <dbReference type="Proteomes" id="UP001497516"/>
    </source>
</evidence>
<dbReference type="AlphaFoldDB" id="A0AAV2CZQ0"/>